<dbReference type="EMBL" id="PUHP01001371">
    <property type="protein sequence ID" value="TQN65990.1"/>
    <property type="molecule type" value="Genomic_DNA"/>
</dbReference>
<evidence type="ECO:0000313" key="1">
    <source>
        <dbReference type="EMBL" id="TQN65990.1"/>
    </source>
</evidence>
<name>A0A5Q4BGD6_9PEZI</name>
<sequence length="141" mass="15653">MTAASIKLGTTIPGSQWLKPLHCGRPPAPSPLELPRPHFPRRDPDILPTRWDVPPSYLLLSVRILGADMQMDAERFLRLLCACSAAPGELRDVSWASPVSRSRWDSALACHWPLCPSKVPFVHCKTTILNSHIAYGLPQIL</sequence>
<accession>A0A5Q4BGD6</accession>
<evidence type="ECO:0000313" key="2">
    <source>
        <dbReference type="Proteomes" id="UP000326340"/>
    </source>
</evidence>
<reference evidence="1 2" key="1">
    <citation type="journal article" date="2019" name="Sci. Rep.">
        <title>Colletotrichum shisoi sp. nov., an anthracnose pathogen of Perilla frutescens in Japan: molecular phylogenetic, morphological and genomic evidence.</title>
        <authorList>
            <person name="Gan P."/>
            <person name="Tsushima A."/>
            <person name="Hiroyama R."/>
            <person name="Narusaka M."/>
            <person name="Takano Y."/>
            <person name="Narusaka Y."/>
            <person name="Kawaradani M."/>
            <person name="Damm U."/>
            <person name="Shirasu K."/>
        </authorList>
    </citation>
    <scope>NUCLEOTIDE SEQUENCE [LARGE SCALE GENOMIC DNA]</scope>
    <source>
        <strain evidence="1 2">PG-2018a</strain>
    </source>
</reference>
<dbReference type="Proteomes" id="UP000326340">
    <property type="component" value="Unassembled WGS sequence"/>
</dbReference>
<organism evidence="1 2">
    <name type="scientific">Colletotrichum shisoi</name>
    <dbReference type="NCBI Taxonomy" id="2078593"/>
    <lineage>
        <taxon>Eukaryota</taxon>
        <taxon>Fungi</taxon>
        <taxon>Dikarya</taxon>
        <taxon>Ascomycota</taxon>
        <taxon>Pezizomycotina</taxon>
        <taxon>Sordariomycetes</taxon>
        <taxon>Hypocreomycetidae</taxon>
        <taxon>Glomerellales</taxon>
        <taxon>Glomerellaceae</taxon>
        <taxon>Colletotrichum</taxon>
        <taxon>Colletotrichum destructivum species complex</taxon>
    </lineage>
</organism>
<proteinExistence type="predicted"/>
<comment type="caution">
    <text evidence="1">The sequence shown here is derived from an EMBL/GenBank/DDBJ whole genome shotgun (WGS) entry which is preliminary data.</text>
</comment>
<gene>
    <name evidence="1" type="ORF">CSHISOI_09472</name>
</gene>
<keyword evidence="2" id="KW-1185">Reference proteome</keyword>
<protein>
    <submittedName>
        <fullName evidence="1">Uncharacterized protein</fullName>
    </submittedName>
</protein>
<dbReference type="AlphaFoldDB" id="A0A5Q4BGD6"/>